<dbReference type="InterPro" id="IPR043504">
    <property type="entry name" value="Peptidase_S1_PA_chymotrypsin"/>
</dbReference>
<evidence type="ECO:0000259" key="2">
    <source>
        <dbReference type="Pfam" id="PF00089"/>
    </source>
</evidence>
<feature type="domain" description="Peptidase S1" evidence="2">
    <location>
        <begin position="36"/>
        <end position="200"/>
    </location>
</feature>
<keyword evidence="4" id="KW-1185">Reference proteome</keyword>
<reference evidence="3" key="1">
    <citation type="submission" date="2022-01" db="UniProtKB">
        <authorList>
            <consortium name="EnsemblMetazoa"/>
        </authorList>
    </citation>
    <scope>IDENTIFICATION</scope>
</reference>
<dbReference type="Pfam" id="PF00089">
    <property type="entry name" value="Trypsin"/>
    <property type="match status" value="1"/>
</dbReference>
<dbReference type="SUPFAM" id="SSF50494">
    <property type="entry name" value="Trypsin-like serine proteases"/>
    <property type="match status" value="1"/>
</dbReference>
<keyword evidence="1" id="KW-0472">Membrane</keyword>
<proteinExistence type="predicted"/>
<dbReference type="KEGG" id="clec:106664575"/>
<organism evidence="3 4">
    <name type="scientific">Cimex lectularius</name>
    <name type="common">Bed bug</name>
    <name type="synonym">Acanthia lectularia</name>
    <dbReference type="NCBI Taxonomy" id="79782"/>
    <lineage>
        <taxon>Eukaryota</taxon>
        <taxon>Metazoa</taxon>
        <taxon>Ecdysozoa</taxon>
        <taxon>Arthropoda</taxon>
        <taxon>Hexapoda</taxon>
        <taxon>Insecta</taxon>
        <taxon>Pterygota</taxon>
        <taxon>Neoptera</taxon>
        <taxon>Paraneoptera</taxon>
        <taxon>Hemiptera</taxon>
        <taxon>Heteroptera</taxon>
        <taxon>Panheteroptera</taxon>
        <taxon>Cimicomorpha</taxon>
        <taxon>Cimicidae</taxon>
        <taxon>Cimex</taxon>
    </lineage>
</organism>
<keyword evidence="1" id="KW-1133">Transmembrane helix</keyword>
<dbReference type="GO" id="GO:0004252">
    <property type="term" value="F:serine-type endopeptidase activity"/>
    <property type="evidence" value="ECO:0007669"/>
    <property type="project" value="InterPro"/>
</dbReference>
<dbReference type="RefSeq" id="XP_014245910.1">
    <property type="nucleotide sequence ID" value="XM_014390424.2"/>
</dbReference>
<evidence type="ECO:0000313" key="3">
    <source>
        <dbReference type="EnsemblMetazoa" id="XP_014245910.1"/>
    </source>
</evidence>
<keyword evidence="1" id="KW-0812">Transmembrane</keyword>
<dbReference type="Proteomes" id="UP000494040">
    <property type="component" value="Unassembled WGS sequence"/>
</dbReference>
<dbReference type="AlphaFoldDB" id="A0A8I6RI68"/>
<dbReference type="InterPro" id="IPR009003">
    <property type="entry name" value="Peptidase_S1_PA"/>
</dbReference>
<dbReference type="GeneID" id="106664575"/>
<dbReference type="GO" id="GO:0006508">
    <property type="term" value="P:proteolysis"/>
    <property type="evidence" value="ECO:0007669"/>
    <property type="project" value="InterPro"/>
</dbReference>
<accession>A0A8I6RI68</accession>
<protein>
    <recommendedName>
        <fullName evidence="2">Peptidase S1 domain-containing protein</fullName>
    </recommendedName>
</protein>
<evidence type="ECO:0000313" key="4">
    <source>
        <dbReference type="Proteomes" id="UP000494040"/>
    </source>
</evidence>
<dbReference type="InterPro" id="IPR001254">
    <property type="entry name" value="Trypsin_dom"/>
</dbReference>
<evidence type="ECO:0000256" key="1">
    <source>
        <dbReference type="SAM" id="Phobius"/>
    </source>
</evidence>
<sequence>MASYNVHSLHDHWRRRTYEDSRRAIGYTRYVAPLNRVKAIVGVVTMDDTTGQQVGVRAFRPHINFTYSGKGKSLVSDYDIALVTLVYYFEESSMMKTVPYVMFTIQSLQSYFFSTVKSNKCVTIGYGTSSGKRIKQLMVLNMIVLPQEGCKIPTEEKGSVICCKPESNAIKFGHSGSPLVCGGMVFGLFKVYYNYTLDGKEIVAYTYTAVWPFLDYLEVRIRRQQKESSAMKISPVFICQLLAIAFAGFMNCTNLTFNRLM</sequence>
<name>A0A8I6RI68_CIMLE</name>
<dbReference type="Gene3D" id="2.40.10.10">
    <property type="entry name" value="Trypsin-like serine proteases"/>
    <property type="match status" value="1"/>
</dbReference>
<dbReference type="EnsemblMetazoa" id="XM_014390424.2">
    <property type="protein sequence ID" value="XP_014245910.1"/>
    <property type="gene ID" value="LOC106664575"/>
</dbReference>
<feature type="transmembrane region" description="Helical" evidence="1">
    <location>
        <begin position="230"/>
        <end position="250"/>
    </location>
</feature>